<feature type="domain" description="EamA" evidence="2">
    <location>
        <begin position="20"/>
        <end position="152"/>
    </location>
</feature>
<comment type="caution">
    <text evidence="3">The sequence shown here is derived from an EMBL/GenBank/DDBJ whole genome shotgun (WGS) entry which is preliminary data.</text>
</comment>
<feature type="transmembrane region" description="Helical" evidence="1">
    <location>
        <begin position="193"/>
        <end position="212"/>
    </location>
</feature>
<reference evidence="3" key="1">
    <citation type="journal article" date="2015" name="Nature">
        <title>Complex archaea that bridge the gap between prokaryotes and eukaryotes.</title>
        <authorList>
            <person name="Spang A."/>
            <person name="Saw J.H."/>
            <person name="Jorgensen S.L."/>
            <person name="Zaremba-Niedzwiedzka K."/>
            <person name="Martijn J."/>
            <person name="Lind A.E."/>
            <person name="van Eijk R."/>
            <person name="Schleper C."/>
            <person name="Guy L."/>
            <person name="Ettema T.J."/>
        </authorList>
    </citation>
    <scope>NUCLEOTIDE SEQUENCE</scope>
</reference>
<dbReference type="PANTHER" id="PTHR22911:SF79">
    <property type="entry name" value="MOBA-LIKE NTP TRANSFERASE DOMAIN-CONTAINING PROTEIN"/>
    <property type="match status" value="1"/>
</dbReference>
<dbReference type="InterPro" id="IPR037185">
    <property type="entry name" value="EmrE-like"/>
</dbReference>
<evidence type="ECO:0000313" key="3">
    <source>
        <dbReference type="EMBL" id="KKO08424.1"/>
    </source>
</evidence>
<protein>
    <recommendedName>
        <fullName evidence="2">EamA domain-containing protein</fullName>
    </recommendedName>
</protein>
<dbReference type="PANTHER" id="PTHR22911">
    <property type="entry name" value="ACYL-MALONYL CONDENSING ENZYME-RELATED"/>
    <property type="match status" value="1"/>
</dbReference>
<feature type="transmembrane region" description="Helical" evidence="1">
    <location>
        <begin position="280"/>
        <end position="299"/>
    </location>
</feature>
<dbReference type="PROSITE" id="PS51257">
    <property type="entry name" value="PROKAR_LIPOPROTEIN"/>
    <property type="match status" value="1"/>
</dbReference>
<dbReference type="Pfam" id="PF00892">
    <property type="entry name" value="EamA"/>
    <property type="match status" value="2"/>
</dbReference>
<proteinExistence type="predicted"/>
<feature type="transmembrane region" description="Helical" evidence="1">
    <location>
        <begin position="81"/>
        <end position="102"/>
    </location>
</feature>
<gene>
    <name evidence="3" type="ORF">LCGC14_0043620</name>
</gene>
<feature type="domain" description="EamA" evidence="2">
    <location>
        <begin position="163"/>
        <end position="295"/>
    </location>
</feature>
<feature type="transmembrane region" description="Helical" evidence="1">
    <location>
        <begin position="162"/>
        <end position="181"/>
    </location>
</feature>
<evidence type="ECO:0000259" key="2">
    <source>
        <dbReference type="Pfam" id="PF00892"/>
    </source>
</evidence>
<keyword evidence="1" id="KW-1133">Transmembrane helix</keyword>
<dbReference type="GO" id="GO:0016020">
    <property type="term" value="C:membrane"/>
    <property type="evidence" value="ECO:0007669"/>
    <property type="project" value="InterPro"/>
</dbReference>
<dbReference type="EMBL" id="LAZR01000009">
    <property type="protein sequence ID" value="KKO08424.1"/>
    <property type="molecule type" value="Genomic_DNA"/>
</dbReference>
<accession>A0A0F9YUD0</accession>
<keyword evidence="1" id="KW-0812">Transmembrane</keyword>
<name>A0A0F9YUD0_9ZZZZ</name>
<evidence type="ECO:0000256" key="1">
    <source>
        <dbReference type="SAM" id="Phobius"/>
    </source>
</evidence>
<feature type="transmembrane region" description="Helical" evidence="1">
    <location>
        <begin position="224"/>
        <end position="247"/>
    </location>
</feature>
<feature type="transmembrane region" description="Helical" evidence="1">
    <location>
        <begin position="254"/>
        <end position="274"/>
    </location>
</feature>
<dbReference type="AlphaFoldDB" id="A0A0F9YUD0"/>
<dbReference type="InterPro" id="IPR000620">
    <property type="entry name" value="EamA_dom"/>
</dbReference>
<feature type="transmembrane region" description="Helical" evidence="1">
    <location>
        <begin position="108"/>
        <end position="130"/>
    </location>
</feature>
<feature type="transmembrane region" description="Helical" evidence="1">
    <location>
        <begin position="47"/>
        <end position="69"/>
    </location>
</feature>
<organism evidence="3">
    <name type="scientific">marine sediment metagenome</name>
    <dbReference type="NCBI Taxonomy" id="412755"/>
    <lineage>
        <taxon>unclassified sequences</taxon>
        <taxon>metagenomes</taxon>
        <taxon>ecological metagenomes</taxon>
    </lineage>
</organism>
<feature type="transmembrane region" description="Helical" evidence="1">
    <location>
        <begin position="137"/>
        <end position="156"/>
    </location>
</feature>
<sequence>MTNFRKSESHSRLPASSFAVLLLGGCCLGVAPVVVKAIDLSPEASAFYRVALSAPIFAAGTIFIARNVARSTETVHWLSTRMLYLLTAFIFAADLVLMHMAIRLSDVAVATLLTNFAPFFVGILGLIGLTSRPDVNFWFMLPIALAGCALLIGSPQSTDTQIIGSILALSAAFCYACYVVGVTELRKRGRSTISIMTVVTVVSTIFLLPLFASQGFPIPTTFETVALLFVLVLIGQILGQGLTTIALKELPASLSSLVLLVQPIIAGCLSWYFLSEALSAVQLIGMSMVLLAIAGAAFLPKHLFRKN</sequence>
<keyword evidence="1" id="KW-0472">Membrane</keyword>
<dbReference type="SUPFAM" id="SSF103481">
    <property type="entry name" value="Multidrug resistance efflux transporter EmrE"/>
    <property type="match status" value="2"/>
</dbReference>